<dbReference type="PANTHER" id="PTHR43248:SF25">
    <property type="entry name" value="AB HYDROLASE-1 DOMAIN-CONTAINING PROTEIN-RELATED"/>
    <property type="match status" value="1"/>
</dbReference>
<comment type="similarity">
    <text evidence="1">Belongs to the peptidase S33 family.</text>
</comment>
<evidence type="ECO:0000259" key="4">
    <source>
        <dbReference type="Pfam" id="PF08386"/>
    </source>
</evidence>
<evidence type="ECO:0000256" key="2">
    <source>
        <dbReference type="ARBA" id="ARBA00022801"/>
    </source>
</evidence>
<dbReference type="GeneID" id="28871398"/>
<gene>
    <name evidence="5" type="ORF">CH63R_12317</name>
</gene>
<dbReference type="OrthoDB" id="425534at2759"/>
<feature type="chain" id="PRO_5008601046" evidence="3">
    <location>
        <begin position="20"/>
        <end position="550"/>
    </location>
</feature>
<keyword evidence="3" id="KW-0732">Signal</keyword>
<keyword evidence="2" id="KW-0378">Hydrolase</keyword>
<sequence>MARLSILLHAGLLIQVGLAATSPGGNRINWGPCPDFNSTEPIQCANISVPLDYTQPESNKTLQLQLLRIPALRQPSKGSILFNFGGPSVAGRPAMATSGSLFRNSTSEYHDLVTFDPRGTGNTLPISCFEDEQERTSYVLKNPKAWGSLIPPNFWAKSSDNTPARLWAYAKLYVDKCYERNKEVGGLVGTAFVARDMMQIVDALGEDGLLRYWGRITPRFLWILWHQGSGTDFVLPGGSYGTLLGQTAAAMFPERIDKMVLDGNLNPHEYYHGYDDEQWTDSDKAFSAVFQSCVANPSTCRLAQRYQNKTASQLEETIYTLINNLNDRPVPFNGTLIDYGFVKSGVMAALYSPGLWVLLDVGFDALISRDLARFTQIWAVLATTYDSIGAAVDAQVGIRCGDKIARVESLDEFLPIMEQQFGISRIFGDVQTATEMVCAQWRLPAKEQYAGDFRVKTRRPILFIGNTADAFTPLASARNASAGFEGSVVLQTNGYGHSSTGTSSCVDLVTEAYYVNGTLPENGTFCELDNPVLPGGATKKQRAKRSLGRV</sequence>
<dbReference type="AlphaFoldDB" id="A0A1B7XTV6"/>
<dbReference type="RefSeq" id="XP_018151708.1">
    <property type="nucleotide sequence ID" value="XM_018307291.1"/>
</dbReference>
<evidence type="ECO:0000313" key="6">
    <source>
        <dbReference type="Proteomes" id="UP000092177"/>
    </source>
</evidence>
<evidence type="ECO:0000256" key="3">
    <source>
        <dbReference type="SAM" id="SignalP"/>
    </source>
</evidence>
<name>A0A1B7XTV6_COLHI</name>
<dbReference type="SUPFAM" id="SSF53474">
    <property type="entry name" value="alpha/beta-Hydrolases"/>
    <property type="match status" value="1"/>
</dbReference>
<dbReference type="EMBL" id="LTAN01000009">
    <property type="protein sequence ID" value="OBR03190.1"/>
    <property type="molecule type" value="Genomic_DNA"/>
</dbReference>
<dbReference type="Gene3D" id="3.40.50.1820">
    <property type="entry name" value="alpha/beta hydrolase"/>
    <property type="match status" value="1"/>
</dbReference>
<evidence type="ECO:0000256" key="1">
    <source>
        <dbReference type="ARBA" id="ARBA00010088"/>
    </source>
</evidence>
<dbReference type="GO" id="GO:0016787">
    <property type="term" value="F:hydrolase activity"/>
    <property type="evidence" value="ECO:0007669"/>
    <property type="project" value="UniProtKB-KW"/>
</dbReference>
<protein>
    <submittedName>
        <fullName evidence="5">TAP domain-containing protein</fullName>
    </submittedName>
</protein>
<dbReference type="PANTHER" id="PTHR43248">
    <property type="entry name" value="2-SUCCINYL-6-HYDROXY-2,4-CYCLOHEXADIENE-1-CARBOXYLATE SYNTHASE"/>
    <property type="match status" value="1"/>
</dbReference>
<dbReference type="InterPro" id="IPR029058">
    <property type="entry name" value="AB_hydrolase_fold"/>
</dbReference>
<evidence type="ECO:0000313" key="5">
    <source>
        <dbReference type="EMBL" id="OBR03190.1"/>
    </source>
</evidence>
<comment type="caution">
    <text evidence="5">The sequence shown here is derived from an EMBL/GenBank/DDBJ whole genome shotgun (WGS) entry which is preliminary data.</text>
</comment>
<dbReference type="Proteomes" id="UP000092177">
    <property type="component" value="Chromosome 9"/>
</dbReference>
<dbReference type="InterPro" id="IPR013595">
    <property type="entry name" value="Pept_S33_TAP-like_C"/>
</dbReference>
<accession>A0A1B7XTV6</accession>
<keyword evidence="6" id="KW-1185">Reference proteome</keyword>
<dbReference type="InterPro" id="IPR051601">
    <property type="entry name" value="Serine_prot/Carboxylest_S33"/>
</dbReference>
<reference evidence="6" key="1">
    <citation type="journal article" date="2017" name="BMC Genomics">
        <title>Gapless genome assembly of Colletotrichum higginsianum reveals chromosome structure and association of transposable elements with secondary metabolite gene clusters.</title>
        <authorList>
            <person name="Dallery J.-F."/>
            <person name="Lapalu N."/>
            <person name="Zampounis A."/>
            <person name="Pigne S."/>
            <person name="Luyten I."/>
            <person name="Amselem J."/>
            <person name="Wittenberg A.H.J."/>
            <person name="Zhou S."/>
            <person name="de Queiroz M.V."/>
            <person name="Robin G.P."/>
            <person name="Auger A."/>
            <person name="Hainaut M."/>
            <person name="Henrissat B."/>
            <person name="Kim K.-T."/>
            <person name="Lee Y.-H."/>
            <person name="Lespinet O."/>
            <person name="Schwartz D.C."/>
            <person name="Thon M.R."/>
            <person name="O'Connell R.J."/>
        </authorList>
    </citation>
    <scope>NUCLEOTIDE SEQUENCE [LARGE SCALE GENOMIC DNA]</scope>
    <source>
        <strain evidence="6">IMI 349063</strain>
    </source>
</reference>
<dbReference type="KEGG" id="chig:CH63R_12317"/>
<feature type="signal peptide" evidence="3">
    <location>
        <begin position="1"/>
        <end position="19"/>
    </location>
</feature>
<dbReference type="Pfam" id="PF08386">
    <property type="entry name" value="Abhydrolase_4"/>
    <property type="match status" value="1"/>
</dbReference>
<dbReference type="VEuPathDB" id="FungiDB:CH63R_12317"/>
<proteinExistence type="inferred from homology"/>
<feature type="domain" description="Peptidase S33 tripeptidyl aminopeptidase-like C-terminal" evidence="4">
    <location>
        <begin position="426"/>
        <end position="526"/>
    </location>
</feature>
<organism evidence="5 6">
    <name type="scientific">Colletotrichum higginsianum (strain IMI 349063)</name>
    <name type="common">Crucifer anthracnose fungus</name>
    <dbReference type="NCBI Taxonomy" id="759273"/>
    <lineage>
        <taxon>Eukaryota</taxon>
        <taxon>Fungi</taxon>
        <taxon>Dikarya</taxon>
        <taxon>Ascomycota</taxon>
        <taxon>Pezizomycotina</taxon>
        <taxon>Sordariomycetes</taxon>
        <taxon>Hypocreomycetidae</taxon>
        <taxon>Glomerellales</taxon>
        <taxon>Glomerellaceae</taxon>
        <taxon>Colletotrichum</taxon>
        <taxon>Colletotrichum destructivum species complex</taxon>
    </lineage>
</organism>